<dbReference type="GO" id="GO:0015630">
    <property type="term" value="C:microtubule cytoskeleton"/>
    <property type="evidence" value="ECO:0007669"/>
    <property type="project" value="TreeGrafter"/>
</dbReference>
<dbReference type="InterPro" id="IPR001452">
    <property type="entry name" value="SH3_domain"/>
</dbReference>
<feature type="region of interest" description="Disordered" evidence="3">
    <location>
        <begin position="169"/>
        <end position="257"/>
    </location>
</feature>
<dbReference type="InterPro" id="IPR036028">
    <property type="entry name" value="SH3-like_dom_sf"/>
</dbReference>
<dbReference type="SMART" id="SM00326">
    <property type="entry name" value="SH3"/>
    <property type="match status" value="1"/>
</dbReference>
<evidence type="ECO:0000313" key="6">
    <source>
        <dbReference type="Proteomes" id="UP000188320"/>
    </source>
</evidence>
<dbReference type="GO" id="GO:0030950">
    <property type="term" value="P:establishment or maintenance of actin cytoskeleton polarity"/>
    <property type="evidence" value="ECO:0007669"/>
    <property type="project" value="TreeGrafter"/>
</dbReference>
<organism evidence="5 6">
    <name type="scientific">Zancudomyces culisetae</name>
    <name type="common">Gut fungus</name>
    <name type="synonym">Smittium culisetae</name>
    <dbReference type="NCBI Taxonomy" id="1213189"/>
    <lineage>
        <taxon>Eukaryota</taxon>
        <taxon>Fungi</taxon>
        <taxon>Fungi incertae sedis</taxon>
        <taxon>Zoopagomycota</taxon>
        <taxon>Kickxellomycotina</taxon>
        <taxon>Harpellomycetes</taxon>
        <taxon>Harpellales</taxon>
        <taxon>Legeriomycetaceae</taxon>
        <taxon>Zancudomyces</taxon>
    </lineage>
</organism>
<name>A0A1R1PW48_ZANCU</name>
<dbReference type="InterPro" id="IPR053039">
    <property type="entry name" value="Polarity_Bud-Selection_Reg"/>
</dbReference>
<comment type="caution">
    <text evidence="5">The sequence shown here is derived from an EMBL/GenBank/DDBJ whole genome shotgun (WGS) entry which is preliminary data.</text>
</comment>
<dbReference type="PANTHER" id="PTHR47775">
    <property type="entry name" value="BUD SITE SELECTION PROTEIN 14"/>
    <property type="match status" value="1"/>
</dbReference>
<dbReference type="EMBL" id="LSSK01000105">
    <property type="protein sequence ID" value="OMH85181.1"/>
    <property type="molecule type" value="Genomic_DNA"/>
</dbReference>
<dbReference type="PANTHER" id="PTHR47775:SF1">
    <property type="entry name" value="BUD SITE SELECTION PROTEIN 14"/>
    <property type="match status" value="1"/>
</dbReference>
<evidence type="ECO:0000256" key="2">
    <source>
        <dbReference type="PROSITE-ProRule" id="PRU00192"/>
    </source>
</evidence>
<feature type="region of interest" description="Disordered" evidence="3">
    <location>
        <begin position="390"/>
        <end position="519"/>
    </location>
</feature>
<dbReference type="OrthoDB" id="196165at2759"/>
<feature type="region of interest" description="Disordered" evidence="3">
    <location>
        <begin position="112"/>
        <end position="139"/>
    </location>
</feature>
<reference evidence="6" key="1">
    <citation type="submission" date="2017-01" db="EMBL/GenBank/DDBJ databases">
        <authorList>
            <person name="Wang Y."/>
            <person name="White M."/>
            <person name="Kvist S."/>
            <person name="Moncalvo J.-M."/>
        </authorList>
    </citation>
    <scope>NUCLEOTIDE SEQUENCE [LARGE SCALE GENOMIC DNA]</scope>
    <source>
        <strain evidence="6">COL-18-3</strain>
    </source>
</reference>
<feature type="compositionally biased region" description="Basic and acidic residues" evidence="3">
    <location>
        <begin position="390"/>
        <end position="415"/>
    </location>
</feature>
<feature type="compositionally biased region" description="Basic and acidic residues" evidence="3">
    <location>
        <begin position="245"/>
        <end position="255"/>
    </location>
</feature>
<feature type="compositionally biased region" description="Low complexity" evidence="3">
    <location>
        <begin position="434"/>
        <end position="444"/>
    </location>
</feature>
<dbReference type="Proteomes" id="UP000188320">
    <property type="component" value="Unassembled WGS sequence"/>
</dbReference>
<dbReference type="SUPFAM" id="SSF50044">
    <property type="entry name" value="SH3-domain"/>
    <property type="match status" value="1"/>
</dbReference>
<gene>
    <name evidence="5" type="ORF">AX774_g1282</name>
</gene>
<dbReference type="PROSITE" id="PS50002">
    <property type="entry name" value="SH3"/>
    <property type="match status" value="1"/>
</dbReference>
<accession>A0A1R1PW48</accession>
<dbReference type="GO" id="GO:0008104">
    <property type="term" value="P:intracellular protein localization"/>
    <property type="evidence" value="ECO:0007669"/>
    <property type="project" value="TreeGrafter"/>
</dbReference>
<dbReference type="Pfam" id="PF00018">
    <property type="entry name" value="SH3_1"/>
    <property type="match status" value="1"/>
</dbReference>
<feature type="domain" description="SH3" evidence="4">
    <location>
        <begin position="37"/>
        <end position="98"/>
    </location>
</feature>
<keyword evidence="6" id="KW-1185">Reference proteome</keyword>
<feature type="compositionally biased region" description="Acidic residues" evidence="3">
    <location>
        <begin position="169"/>
        <end position="189"/>
    </location>
</feature>
<evidence type="ECO:0000259" key="4">
    <source>
        <dbReference type="PROSITE" id="PS50002"/>
    </source>
</evidence>
<evidence type="ECO:0000256" key="3">
    <source>
        <dbReference type="SAM" id="MobiDB-lite"/>
    </source>
</evidence>
<evidence type="ECO:0000256" key="1">
    <source>
        <dbReference type="ARBA" id="ARBA00022443"/>
    </source>
</evidence>
<feature type="compositionally biased region" description="Acidic residues" evidence="3">
    <location>
        <begin position="210"/>
        <end position="230"/>
    </location>
</feature>
<protein>
    <submittedName>
        <fullName evidence="5">Tip elongation aberrant protein Tea4</fullName>
    </submittedName>
</protein>
<dbReference type="GO" id="GO:0051286">
    <property type="term" value="C:cell tip"/>
    <property type="evidence" value="ECO:0007669"/>
    <property type="project" value="TreeGrafter"/>
</dbReference>
<proteinExistence type="predicted"/>
<dbReference type="Gene3D" id="2.30.30.40">
    <property type="entry name" value="SH3 Domains"/>
    <property type="match status" value="1"/>
</dbReference>
<evidence type="ECO:0000313" key="5">
    <source>
        <dbReference type="EMBL" id="OMH85181.1"/>
    </source>
</evidence>
<sequence>MALNFNGLEFEGVPTEDEEEALVDDVNSESSLLDEEVDYDSVYALFDFLAMVEGQVTVNHGEKLTLLDDSNSYWWLVQVLRNNQIGYIPADNVETPYEKLARINRHKNMKLTQVDPEHLLNRSNTNNSKEKNGYTNKSKRGVTFHSDLITEEFETYYMEDSDSEYELYDDVDEDEEEDEDEEARDDSDDEYYHNGEYMEDDESGEHVSMEEEGDENSVDKDEQEEGDEGWGGEGGRGRARRRRGREGEGRINIKEDEQEQLKGYTVIVGFADDNNNDTPKHTEMRIMKEWKFSRVIEQGIDELQLEKSNDELQYQLYLYVAKKDHIQLISGEDTVEERLRTLVKQLGEEDLIPAGGKVSADVLQLLLRQTDTDTILDDIVEDELLEDRREDVIGQKSEPKEVTRAEDVGERKSSEENESELEINKKEYIPPAKSSPQLQLQKSQRANGTPEQSDEKGHATVRQIEQMVNEPDSLVDRKIKISNRNSTSPIILSPRPRQQQQHQLQERQLSMESRTNGVSTRTSIENVYHNRQQYSQQAPQAQKTAVRNRISIQVAPTNYASNNNYSKGEHEYDHENGIGGPRSAIGVVQMGRSSSSTFTDEFPQSSHKNYSELPLDSWLTMLRGWLDSDSSVQVEQSYYSLAKEYGLLDSSSQIHNDSNNTLIADTFDISKAMKSLPQAHSNTSGVLESIFEDSRKLTLRLESLESDLDSAARLLVNL</sequence>
<dbReference type="AlphaFoldDB" id="A0A1R1PW48"/>
<feature type="compositionally biased region" description="Low complexity" evidence="3">
    <location>
        <begin position="492"/>
        <end position="510"/>
    </location>
</feature>
<keyword evidence="1 2" id="KW-0728">SH3 domain</keyword>